<accession>A0A075FW92</accession>
<dbReference type="Pfam" id="PF00499">
    <property type="entry name" value="Oxidored_q3"/>
    <property type="match status" value="1"/>
</dbReference>
<protein>
    <submittedName>
        <fullName evidence="2">NADH-ubiquinone/plastoquinone oxidoreductase chain 6 (NdhG)</fullName>
        <ecNumber evidence="2">1.6.5.3</ecNumber>
    </submittedName>
</protein>
<organism evidence="2">
    <name type="scientific">uncultured marine thaumarchaeote AD1000_41_C07</name>
    <dbReference type="NCBI Taxonomy" id="1455916"/>
    <lineage>
        <taxon>Archaea</taxon>
        <taxon>Nitrososphaerota</taxon>
        <taxon>environmental samples</taxon>
    </lineage>
</organism>
<keyword evidence="1" id="KW-0472">Membrane</keyword>
<keyword evidence="2" id="KW-0830">Ubiquinone</keyword>
<dbReference type="InterPro" id="IPR042106">
    <property type="entry name" value="Nuo/plastoQ_OxRdtase_6_NuoJ"/>
</dbReference>
<reference evidence="2" key="1">
    <citation type="journal article" date="2014" name="Genome Biol. Evol.">
        <title>Pangenome evidence for extensive interdomain horizontal transfer affecting lineage core and shell genes in uncultured planktonic thaumarchaeota and euryarchaeota.</title>
        <authorList>
            <person name="Deschamps P."/>
            <person name="Zivanovic Y."/>
            <person name="Moreira D."/>
            <person name="Rodriguez-Valera F."/>
            <person name="Lopez-Garcia P."/>
        </authorList>
    </citation>
    <scope>NUCLEOTIDE SEQUENCE</scope>
</reference>
<keyword evidence="1" id="KW-0812">Transmembrane</keyword>
<dbReference type="EC" id="1.6.5.3" evidence="2"/>
<gene>
    <name evidence="2" type="primary">ndhG</name>
</gene>
<dbReference type="Gene3D" id="1.20.120.1200">
    <property type="entry name" value="NADH-ubiquinone/plastoquinone oxidoreductase chain 6, subunit NuoJ"/>
    <property type="match status" value="1"/>
</dbReference>
<dbReference type="GO" id="GO:0008137">
    <property type="term" value="F:NADH dehydrogenase (ubiquinone) activity"/>
    <property type="evidence" value="ECO:0007669"/>
    <property type="project" value="InterPro"/>
</dbReference>
<evidence type="ECO:0000256" key="1">
    <source>
        <dbReference type="SAM" id="Phobius"/>
    </source>
</evidence>
<keyword evidence="1" id="KW-1133">Transmembrane helix</keyword>
<dbReference type="PANTHER" id="PTHR33269">
    <property type="entry name" value="NADH-UBIQUINONE OXIDOREDUCTASE CHAIN 6"/>
    <property type="match status" value="1"/>
</dbReference>
<dbReference type="InterPro" id="IPR001457">
    <property type="entry name" value="NADH_UbQ/plastoQ_OxRdtase_su6"/>
</dbReference>
<dbReference type="EMBL" id="KF900407">
    <property type="protein sequence ID" value="AIE93912.1"/>
    <property type="molecule type" value="Genomic_DNA"/>
</dbReference>
<feature type="transmembrane region" description="Helical" evidence="1">
    <location>
        <begin position="53"/>
        <end position="75"/>
    </location>
</feature>
<keyword evidence="2" id="KW-0560">Oxidoreductase</keyword>
<name>A0A075FW92_9ARCH</name>
<evidence type="ECO:0000313" key="2">
    <source>
        <dbReference type="EMBL" id="AIE93912.1"/>
    </source>
</evidence>
<dbReference type="AlphaFoldDB" id="A0A075FW92"/>
<sequence length="163" mass="17650">MTDVVFITVSLLTVAFAILALEARELVYGAVALALSFLGAAALFILLDSIFIAIFQVLVYVGSIAILIVFVIMLVRREKWVSIQSGTERTLGIIAAVLLFSTMAYFSLSTSLTTQYPTPTVLFNFSEIGSQLVNEYSIILQLTGIALAVSVIGALTMAKFENR</sequence>
<feature type="transmembrane region" description="Helical" evidence="1">
    <location>
        <begin position="138"/>
        <end position="158"/>
    </location>
</feature>
<feature type="transmembrane region" description="Helical" evidence="1">
    <location>
        <begin position="6"/>
        <end position="21"/>
    </location>
</feature>
<proteinExistence type="predicted"/>
<dbReference type="GO" id="GO:0016491">
    <property type="term" value="F:oxidoreductase activity"/>
    <property type="evidence" value="ECO:0007669"/>
    <property type="project" value="UniProtKB-KW"/>
</dbReference>
<feature type="transmembrane region" description="Helical" evidence="1">
    <location>
        <begin position="26"/>
        <end position="47"/>
    </location>
</feature>
<feature type="transmembrane region" description="Helical" evidence="1">
    <location>
        <begin position="87"/>
        <end position="108"/>
    </location>
</feature>
<dbReference type="PANTHER" id="PTHR33269:SF17">
    <property type="entry name" value="NADH-UBIQUINONE OXIDOREDUCTASE CHAIN 6"/>
    <property type="match status" value="1"/>
</dbReference>